<dbReference type="InterPro" id="IPR013783">
    <property type="entry name" value="Ig-like_fold"/>
</dbReference>
<evidence type="ECO:0008006" key="4">
    <source>
        <dbReference type="Google" id="ProtNLM"/>
    </source>
</evidence>
<keyword evidence="1" id="KW-0472">Membrane</keyword>
<dbReference type="Proteomes" id="UP000179266">
    <property type="component" value="Unassembled WGS sequence"/>
</dbReference>
<keyword evidence="1" id="KW-1133">Transmembrane helix</keyword>
<dbReference type="Gene3D" id="2.60.40.10">
    <property type="entry name" value="Immunoglobulins"/>
    <property type="match status" value="1"/>
</dbReference>
<dbReference type="AlphaFoldDB" id="A0A1F7RZS3"/>
<evidence type="ECO:0000256" key="1">
    <source>
        <dbReference type="SAM" id="Phobius"/>
    </source>
</evidence>
<evidence type="ECO:0000313" key="2">
    <source>
        <dbReference type="EMBL" id="OGL46494.1"/>
    </source>
</evidence>
<gene>
    <name evidence="2" type="ORF">A2161_00190</name>
</gene>
<feature type="transmembrane region" description="Helical" evidence="1">
    <location>
        <begin position="12"/>
        <end position="32"/>
    </location>
</feature>
<name>A0A1F7RZS3_9BACT</name>
<accession>A0A1F7RZS3</accession>
<dbReference type="EMBL" id="MGDD01000125">
    <property type="protein sequence ID" value="OGL46494.1"/>
    <property type="molecule type" value="Genomic_DNA"/>
</dbReference>
<reference evidence="2 3" key="1">
    <citation type="journal article" date="2016" name="Nat. Commun.">
        <title>Thousands of microbial genomes shed light on interconnected biogeochemical processes in an aquifer system.</title>
        <authorList>
            <person name="Anantharaman K."/>
            <person name="Brown C.T."/>
            <person name="Hug L.A."/>
            <person name="Sharon I."/>
            <person name="Castelle C.J."/>
            <person name="Probst A.J."/>
            <person name="Thomas B.C."/>
            <person name="Singh A."/>
            <person name="Wilkins M.J."/>
            <person name="Karaoz U."/>
            <person name="Brodie E.L."/>
            <person name="Williams K.H."/>
            <person name="Hubbard S.S."/>
            <person name="Banfield J.F."/>
        </authorList>
    </citation>
    <scope>NUCLEOTIDE SEQUENCE [LARGE SCALE GENOMIC DNA]</scope>
</reference>
<comment type="caution">
    <text evidence="2">The sequence shown here is derived from an EMBL/GenBank/DDBJ whole genome shotgun (WGS) entry which is preliminary data.</text>
</comment>
<keyword evidence="1" id="KW-0812">Transmembrane</keyword>
<proteinExistence type="predicted"/>
<protein>
    <recommendedName>
        <fullName evidence="4">DUF1573 domain-containing protein</fullName>
    </recommendedName>
</protein>
<organism evidence="2 3">
    <name type="scientific">Candidatus Schekmanbacteria bacterium RBG_13_48_7</name>
    <dbReference type="NCBI Taxonomy" id="1817878"/>
    <lineage>
        <taxon>Bacteria</taxon>
        <taxon>Candidatus Schekmaniibacteriota</taxon>
    </lineage>
</organism>
<evidence type="ECO:0000313" key="3">
    <source>
        <dbReference type="Proteomes" id="UP000179266"/>
    </source>
</evidence>
<sequence>MNLKYYFYKFKIIFTLILLCLFIPNLKINIILSETENHSDKFTSIIQNGPIFFCKNDSVYFEKIFDGQNKGYSFEIENIGDSSLKIIKVCPGDFNSWSEISDINFTKEILPHEKGYINVNFLWRTSFTEILKTFYMDVYTNDPSNSVFHLKISAKVVKEIYFYPCDYVYFKKQNGKINPINLILINASGIPINSLSITHHIDNLQVKYSKFSLKDLTEPELSNLLNVDRICYNTLNFDDLKKFGEYTLKFELNENNFCNNFKGKVEVLLDNPNYKKREIGISGNNLGDFIVNPTNFFMVLNNKNIKEPITKVIELKKHDGINFKIIDIYSTHEFFTFAWDKRKIKNRYEIIVSYIGGFGGFPIGKAKGLIYILTDSKKCPAIEIPAYIKNN</sequence>